<reference evidence="3" key="1">
    <citation type="submission" date="2021-08" db="EMBL/GenBank/DDBJ databases">
        <authorList>
            <person name="Zhang H."/>
            <person name="Xu M."/>
            <person name="Yu Z."/>
            <person name="Yang L."/>
            <person name="Cai Y."/>
        </authorList>
    </citation>
    <scope>NUCLEOTIDE SEQUENCE</scope>
    <source>
        <strain evidence="3">CHL1</strain>
    </source>
</reference>
<evidence type="ECO:0000256" key="1">
    <source>
        <dbReference type="SAM" id="SignalP"/>
    </source>
</evidence>
<evidence type="ECO:0000313" key="4">
    <source>
        <dbReference type="Proteomes" id="UP000825701"/>
    </source>
</evidence>
<dbReference type="Proteomes" id="UP000825701">
    <property type="component" value="Chromosome"/>
</dbReference>
<feature type="domain" description="YARHG" evidence="2">
    <location>
        <begin position="26"/>
        <end position="102"/>
    </location>
</feature>
<dbReference type="Pfam" id="PF13308">
    <property type="entry name" value="YARHG"/>
    <property type="match status" value="1"/>
</dbReference>
<sequence>MNSATEHGGFVITKNARILRFCLGVIGFASLLSLSAPAYADFPCDELEGERNAVYKDAGYCFKTTRAIRAFGNEGCQFKRLEDVPLSAGDRKKVAEIQEQERENKCPR</sequence>
<dbReference type="AlphaFoldDB" id="A0A9E6UGA2"/>
<dbReference type="SMART" id="SM01324">
    <property type="entry name" value="YARHG"/>
    <property type="match status" value="1"/>
</dbReference>
<keyword evidence="1" id="KW-0732">Signal</keyword>
<feature type="signal peptide" evidence="1">
    <location>
        <begin position="1"/>
        <end position="40"/>
    </location>
</feature>
<evidence type="ECO:0000259" key="2">
    <source>
        <dbReference type="SMART" id="SM01324"/>
    </source>
</evidence>
<feature type="chain" id="PRO_5039446503" evidence="1">
    <location>
        <begin position="41"/>
        <end position="108"/>
    </location>
</feature>
<organism evidence="3 4">
    <name type="scientific">Chenggangzhangella methanolivorans</name>
    <dbReference type="NCBI Taxonomy" id="1437009"/>
    <lineage>
        <taxon>Bacteria</taxon>
        <taxon>Pseudomonadati</taxon>
        <taxon>Pseudomonadota</taxon>
        <taxon>Alphaproteobacteria</taxon>
        <taxon>Hyphomicrobiales</taxon>
        <taxon>Methylopilaceae</taxon>
        <taxon>Chenggangzhangella</taxon>
    </lineage>
</organism>
<protein>
    <submittedName>
        <fullName evidence="3">YARHG domain-containing protein</fullName>
    </submittedName>
</protein>
<dbReference type="InterPro" id="IPR025582">
    <property type="entry name" value="YARHG_dom"/>
</dbReference>
<keyword evidence="4" id="KW-1185">Reference proteome</keyword>
<proteinExistence type="predicted"/>
<dbReference type="RefSeq" id="WP_261401463.1">
    <property type="nucleotide sequence ID" value="NZ_CP081869.1"/>
</dbReference>
<name>A0A9E6UGA2_9HYPH</name>
<dbReference type="EMBL" id="CP081869">
    <property type="protein sequence ID" value="QZN98532.1"/>
    <property type="molecule type" value="Genomic_DNA"/>
</dbReference>
<dbReference type="KEGG" id="cmet:K6K41_15965"/>
<accession>A0A9E6UGA2</accession>
<gene>
    <name evidence="3" type="ORF">K6K41_15965</name>
</gene>
<evidence type="ECO:0000313" key="3">
    <source>
        <dbReference type="EMBL" id="QZN98532.1"/>
    </source>
</evidence>